<feature type="compositionally biased region" description="Polar residues" evidence="2">
    <location>
        <begin position="786"/>
        <end position="795"/>
    </location>
</feature>
<keyword evidence="1" id="KW-0863">Zinc-finger</keyword>
<evidence type="ECO:0000313" key="5">
    <source>
        <dbReference type="Proteomes" id="UP001600888"/>
    </source>
</evidence>
<feature type="compositionally biased region" description="Acidic residues" evidence="2">
    <location>
        <begin position="615"/>
        <end position="632"/>
    </location>
</feature>
<feature type="region of interest" description="Disordered" evidence="2">
    <location>
        <begin position="110"/>
        <end position="339"/>
    </location>
</feature>
<feature type="compositionally biased region" description="Low complexity" evidence="2">
    <location>
        <begin position="709"/>
        <end position="724"/>
    </location>
</feature>
<feature type="compositionally biased region" description="Basic and acidic residues" evidence="2">
    <location>
        <begin position="268"/>
        <end position="283"/>
    </location>
</feature>
<feature type="compositionally biased region" description="Low complexity" evidence="2">
    <location>
        <begin position="445"/>
        <end position="487"/>
    </location>
</feature>
<feature type="compositionally biased region" description="Polar residues" evidence="2">
    <location>
        <begin position="286"/>
        <end position="327"/>
    </location>
</feature>
<feature type="compositionally biased region" description="Acidic residues" evidence="2">
    <location>
        <begin position="167"/>
        <end position="186"/>
    </location>
</feature>
<feature type="region of interest" description="Disordered" evidence="2">
    <location>
        <begin position="391"/>
        <end position="681"/>
    </location>
</feature>
<feature type="zinc finger region" description="C3H1-type" evidence="1">
    <location>
        <begin position="1098"/>
        <end position="1126"/>
    </location>
</feature>
<feature type="region of interest" description="Disordered" evidence="2">
    <location>
        <begin position="1"/>
        <end position="52"/>
    </location>
</feature>
<feature type="compositionally biased region" description="Basic and acidic residues" evidence="2">
    <location>
        <begin position="489"/>
        <end position="498"/>
    </location>
</feature>
<organism evidence="4 5">
    <name type="scientific">Diaporthe vaccinii</name>
    <dbReference type="NCBI Taxonomy" id="105482"/>
    <lineage>
        <taxon>Eukaryota</taxon>
        <taxon>Fungi</taxon>
        <taxon>Dikarya</taxon>
        <taxon>Ascomycota</taxon>
        <taxon>Pezizomycotina</taxon>
        <taxon>Sordariomycetes</taxon>
        <taxon>Sordariomycetidae</taxon>
        <taxon>Diaporthales</taxon>
        <taxon>Diaporthaceae</taxon>
        <taxon>Diaporthe</taxon>
        <taxon>Diaporthe eres species complex</taxon>
    </lineage>
</organism>
<evidence type="ECO:0000313" key="4">
    <source>
        <dbReference type="EMBL" id="KAL2291601.1"/>
    </source>
</evidence>
<sequence length="1200" mass="129048">MSHFPYGYGFQGQQPPRQQYPYQPYGAYPAPGYGAQQPPQQQPPPATADYYTATQSAYDYNANNIPGLGTPLTAPQFPVPFGGQWDQAGYATSATPAAYPAYNASTFVPIPPAPPSQTHSQAHVPLSQEPQPKPQYRPDSARPQSKTLPKEEQLKVQSRQPLKDVDSQDEGECSDGEFDDLYEDVYDQPVVPSKTKTVSPVSSEDHAASSTDQAANFYDTEMDEVSASNGHPEAATDKPTSGEVPREKEPTRTERERSRSYSPYLSPREIEQEDPKPQARAEDPQGPTQIQNNSTGNDSNAALSAGSSPDGQEQVISTDQSKENNMGHTGPGAVASQIPRSLPEAQNEAKKAILRLLPLGVKYQTYLDEGFDEKVMKGLFTQLNLAPVTTDSVSSGKPAEIQEHKTQDQVAKPSQVSQADAMAKKQEERKDKIARLLAEKKAKAAAEATTEPKAPSATTSTGASTPSTTPAAKPTTQAQKTLLLQQKMEALRKAREARTQQAGQKAPLPNAPKNDIAQNPSSILPTPGPTTAAQTSAASDPTTQAGTPSGTLLTAPDRSRQNSGFQSPVPPGLSNKPINQRKRPVAADFVDYPTKIVKRPFLPSRQASSLVISVSDDEDEDDDIDMEVDSPTEDSPAPTQPTFNLPRRGPSVRDYPPLTNAGPPRHISSPAPSTPGGKAATVDLKAMEKAIADYKRKIQEAEARAKVKPSTGSSTPQSPSAGGATPTEQAMRPVVQRVVSTSDVDDKNGPSAQLLQEAEAAKTTKPQVFSPPGGYSRVERRVRKASAQSPRLSTKLQDKIAELKRMEEERRRLQAEIDAELAQQQRMEEEDEDEDTDELGSDSTGDHVSENLPTEKPATSSGGSVQDEAERTVHDGPLQSTPMDLESMSGKSDSEVGPSTSASLAPASAAVDETGSNPSSSPDPDHAGDASQLPASRPAEVLAAIATSASTEEHAVAVADSNTSDDYEPPDAAGNDRNMNDSPPFSPAPVENACNADAPGGGSQETAPPLAMPTRISTATIPNDDPTIEARADFFAHPSARTADVSREDAHKTIPDEQTFFTDYESPLRYYHAFRFHPRYSESVAGGLKSLTYSNRIDPKREICPDELDGRDCPRGSACQFQHFAHMVAPDDKIILELGSSDDLAGDQKKTFNNGLRELVASFQKSKIRDFKTIAQGIVEFRRRFLGDSSRVLHLEGVSI</sequence>
<name>A0ABR4FA82_9PEZI</name>
<accession>A0ABR4FA82</accession>
<feature type="compositionally biased region" description="Low complexity" evidence="2">
    <location>
        <begin position="1"/>
        <end position="39"/>
    </location>
</feature>
<feature type="domain" description="C3H1-type" evidence="3">
    <location>
        <begin position="1098"/>
        <end position="1126"/>
    </location>
</feature>
<keyword evidence="1" id="KW-0479">Metal-binding</keyword>
<feature type="compositionally biased region" description="Polar residues" evidence="2">
    <location>
        <begin position="516"/>
        <end position="552"/>
    </location>
</feature>
<comment type="caution">
    <text evidence="4">The sequence shown here is derived from an EMBL/GenBank/DDBJ whole genome shotgun (WGS) entry which is preliminary data.</text>
</comment>
<keyword evidence="5" id="KW-1185">Reference proteome</keyword>
<keyword evidence="1" id="KW-0862">Zinc</keyword>
<protein>
    <recommendedName>
        <fullName evidence="3">C3H1-type domain-containing protein</fullName>
    </recommendedName>
</protein>
<evidence type="ECO:0000256" key="1">
    <source>
        <dbReference type="PROSITE-ProRule" id="PRU00723"/>
    </source>
</evidence>
<evidence type="ECO:0000256" key="2">
    <source>
        <dbReference type="SAM" id="MobiDB-lite"/>
    </source>
</evidence>
<feature type="compositionally biased region" description="Basic and acidic residues" evidence="2">
    <location>
        <begin position="244"/>
        <end position="259"/>
    </location>
</feature>
<dbReference type="PROSITE" id="PS50103">
    <property type="entry name" value="ZF_C3H1"/>
    <property type="match status" value="1"/>
</dbReference>
<feature type="region of interest" description="Disordered" evidence="2">
    <location>
        <begin position="701"/>
        <end position="798"/>
    </location>
</feature>
<gene>
    <name evidence="4" type="ORF">FJTKL_11849</name>
</gene>
<proteinExistence type="predicted"/>
<dbReference type="InterPro" id="IPR000571">
    <property type="entry name" value="Znf_CCCH"/>
</dbReference>
<feature type="compositionally biased region" description="Basic and acidic residues" evidence="2">
    <location>
        <begin position="422"/>
        <end position="444"/>
    </location>
</feature>
<dbReference type="EMBL" id="JBAWTH010000005">
    <property type="protein sequence ID" value="KAL2291601.1"/>
    <property type="molecule type" value="Genomic_DNA"/>
</dbReference>
<feature type="compositionally biased region" description="Acidic residues" evidence="2">
    <location>
        <begin position="828"/>
        <end position="840"/>
    </location>
</feature>
<feature type="compositionally biased region" description="Polar residues" evidence="2">
    <location>
        <begin position="408"/>
        <end position="418"/>
    </location>
</feature>
<evidence type="ECO:0000259" key="3">
    <source>
        <dbReference type="PROSITE" id="PS50103"/>
    </source>
</evidence>
<dbReference type="Proteomes" id="UP001600888">
    <property type="component" value="Unassembled WGS sequence"/>
</dbReference>
<feature type="region of interest" description="Disordered" evidence="2">
    <location>
        <begin position="814"/>
        <end position="1010"/>
    </location>
</feature>
<feature type="compositionally biased region" description="Polar residues" evidence="2">
    <location>
        <begin position="194"/>
        <end position="214"/>
    </location>
</feature>
<feature type="compositionally biased region" description="Low complexity" evidence="2">
    <location>
        <begin position="898"/>
        <end position="910"/>
    </location>
</feature>
<reference evidence="4 5" key="1">
    <citation type="submission" date="2024-03" db="EMBL/GenBank/DDBJ databases">
        <title>A high-quality draft genome sequence of Diaporthe vaccinii, a causative agent of upright dieback and viscid rot disease in cranberry plants.</title>
        <authorList>
            <person name="Sarrasin M."/>
            <person name="Lang B.F."/>
            <person name="Burger G."/>
        </authorList>
    </citation>
    <scope>NUCLEOTIDE SEQUENCE [LARGE SCALE GENOMIC DNA]</scope>
    <source>
        <strain evidence="4 5">IS7</strain>
    </source>
</reference>